<keyword evidence="2" id="KW-0472">Membrane</keyword>
<dbReference type="PANTHER" id="PTHR40465">
    <property type="entry name" value="CHROMOSOME 1, WHOLE GENOME SHOTGUN SEQUENCE"/>
    <property type="match status" value="1"/>
</dbReference>
<dbReference type="OrthoDB" id="2536347at2759"/>
<feature type="transmembrane region" description="Helical" evidence="2">
    <location>
        <begin position="52"/>
        <end position="73"/>
    </location>
</feature>
<organism evidence="4 5">
    <name type="scientific">Laccaria amethystina LaAM-08-1</name>
    <dbReference type="NCBI Taxonomy" id="1095629"/>
    <lineage>
        <taxon>Eukaryota</taxon>
        <taxon>Fungi</taxon>
        <taxon>Dikarya</taxon>
        <taxon>Basidiomycota</taxon>
        <taxon>Agaricomycotina</taxon>
        <taxon>Agaricomycetes</taxon>
        <taxon>Agaricomycetidae</taxon>
        <taxon>Agaricales</taxon>
        <taxon>Agaricineae</taxon>
        <taxon>Hydnangiaceae</taxon>
        <taxon>Laccaria</taxon>
    </lineage>
</organism>
<feature type="region of interest" description="Disordered" evidence="1">
    <location>
        <begin position="311"/>
        <end position="348"/>
    </location>
</feature>
<accession>A0A0C9XJB9</accession>
<dbReference type="AlphaFoldDB" id="A0A0C9XJB9"/>
<feature type="transmembrane region" description="Helical" evidence="2">
    <location>
        <begin position="123"/>
        <end position="144"/>
    </location>
</feature>
<proteinExistence type="predicted"/>
<dbReference type="HOGENOM" id="CLU_046025_2_1_1"/>
<evidence type="ECO:0000256" key="1">
    <source>
        <dbReference type="SAM" id="MobiDB-lite"/>
    </source>
</evidence>
<evidence type="ECO:0000313" key="4">
    <source>
        <dbReference type="EMBL" id="KIK01544.1"/>
    </source>
</evidence>
<evidence type="ECO:0000313" key="5">
    <source>
        <dbReference type="Proteomes" id="UP000054477"/>
    </source>
</evidence>
<gene>
    <name evidence="4" type="ORF">K443DRAFT_678306</name>
</gene>
<dbReference type="PANTHER" id="PTHR40465:SF1">
    <property type="entry name" value="DUF6534 DOMAIN-CONTAINING PROTEIN"/>
    <property type="match status" value="1"/>
</dbReference>
<dbReference type="STRING" id="1095629.A0A0C9XJB9"/>
<sequence length="348" mass="38160">MSTNLSVPHDAATLGGSLLVSAFLSWGLLGILALQVYTFYIAFPNDRFLAKFLVYGIFVCEAVQTFIITHDTFQVFVVNFGDLHSMDSMHTNWFSIPIAGGITGCIGQLFFAYRINMISETRVVPITIIILSAASGVSALVAGAQFYQAGSFSALRSNTLTSVGIWNGTGAFCDIIIALSMPYYILKKGTGLPATHAIIIKIMSLLIETGVFTAVIAMVHLVLYFSFTDSFIVPGVIISKVYANTMLMILNNRLRIVGGRIEERQESMEDKTDVSFRNPTTTSRTQIHVSRDRLTFRLNDISIRTDVERHVDFDPPSANSAKEKMDSASESEHDLGQIPPLSMMGSAV</sequence>
<dbReference type="Proteomes" id="UP000054477">
    <property type="component" value="Unassembled WGS sequence"/>
</dbReference>
<name>A0A0C9XJB9_9AGAR</name>
<feature type="transmembrane region" description="Helical" evidence="2">
    <location>
        <begin position="231"/>
        <end position="250"/>
    </location>
</feature>
<feature type="compositionally biased region" description="Basic and acidic residues" evidence="1">
    <location>
        <begin position="321"/>
        <end position="335"/>
    </location>
</feature>
<reference evidence="5" key="2">
    <citation type="submission" date="2015-01" db="EMBL/GenBank/DDBJ databases">
        <title>Evolutionary Origins and Diversification of the Mycorrhizal Mutualists.</title>
        <authorList>
            <consortium name="DOE Joint Genome Institute"/>
            <consortium name="Mycorrhizal Genomics Consortium"/>
            <person name="Kohler A."/>
            <person name="Kuo A."/>
            <person name="Nagy L.G."/>
            <person name="Floudas D."/>
            <person name="Copeland A."/>
            <person name="Barry K.W."/>
            <person name="Cichocki N."/>
            <person name="Veneault-Fourrey C."/>
            <person name="LaButti K."/>
            <person name="Lindquist E.A."/>
            <person name="Lipzen A."/>
            <person name="Lundell T."/>
            <person name="Morin E."/>
            <person name="Murat C."/>
            <person name="Riley R."/>
            <person name="Ohm R."/>
            <person name="Sun H."/>
            <person name="Tunlid A."/>
            <person name="Henrissat B."/>
            <person name="Grigoriev I.V."/>
            <person name="Hibbett D.S."/>
            <person name="Martin F."/>
        </authorList>
    </citation>
    <scope>NUCLEOTIDE SEQUENCE [LARGE SCALE GENOMIC DNA]</scope>
    <source>
        <strain evidence="5">LaAM-08-1</strain>
    </source>
</reference>
<dbReference type="InterPro" id="IPR045339">
    <property type="entry name" value="DUF6534"/>
</dbReference>
<evidence type="ECO:0000259" key="3">
    <source>
        <dbReference type="Pfam" id="PF20152"/>
    </source>
</evidence>
<feature type="transmembrane region" description="Helical" evidence="2">
    <location>
        <begin position="164"/>
        <end position="186"/>
    </location>
</feature>
<feature type="domain" description="DUF6534" evidence="3">
    <location>
        <begin position="171"/>
        <end position="253"/>
    </location>
</feature>
<feature type="transmembrane region" description="Helical" evidence="2">
    <location>
        <begin position="93"/>
        <end position="111"/>
    </location>
</feature>
<dbReference type="EMBL" id="KN838605">
    <property type="protein sequence ID" value="KIK01544.1"/>
    <property type="molecule type" value="Genomic_DNA"/>
</dbReference>
<protein>
    <recommendedName>
        <fullName evidence="3">DUF6534 domain-containing protein</fullName>
    </recommendedName>
</protein>
<feature type="transmembrane region" description="Helical" evidence="2">
    <location>
        <begin position="198"/>
        <end position="225"/>
    </location>
</feature>
<feature type="transmembrane region" description="Helical" evidence="2">
    <location>
        <begin position="20"/>
        <end position="40"/>
    </location>
</feature>
<evidence type="ECO:0000256" key="2">
    <source>
        <dbReference type="SAM" id="Phobius"/>
    </source>
</evidence>
<reference evidence="4 5" key="1">
    <citation type="submission" date="2014-04" db="EMBL/GenBank/DDBJ databases">
        <authorList>
            <consortium name="DOE Joint Genome Institute"/>
            <person name="Kuo A."/>
            <person name="Kohler A."/>
            <person name="Nagy L.G."/>
            <person name="Floudas D."/>
            <person name="Copeland A."/>
            <person name="Barry K.W."/>
            <person name="Cichocki N."/>
            <person name="Veneault-Fourrey C."/>
            <person name="LaButti K."/>
            <person name="Lindquist E.A."/>
            <person name="Lipzen A."/>
            <person name="Lundell T."/>
            <person name="Morin E."/>
            <person name="Murat C."/>
            <person name="Sun H."/>
            <person name="Tunlid A."/>
            <person name="Henrissat B."/>
            <person name="Grigoriev I.V."/>
            <person name="Hibbett D.S."/>
            <person name="Martin F."/>
            <person name="Nordberg H.P."/>
            <person name="Cantor M.N."/>
            <person name="Hua S.X."/>
        </authorList>
    </citation>
    <scope>NUCLEOTIDE SEQUENCE [LARGE SCALE GENOMIC DNA]</scope>
    <source>
        <strain evidence="4 5">LaAM-08-1</strain>
    </source>
</reference>
<dbReference type="Pfam" id="PF20152">
    <property type="entry name" value="DUF6534"/>
    <property type="match status" value="1"/>
</dbReference>
<keyword evidence="2" id="KW-1133">Transmembrane helix</keyword>
<keyword evidence="2" id="KW-0812">Transmembrane</keyword>
<keyword evidence="5" id="KW-1185">Reference proteome</keyword>